<sequence>MKTILEPQTAREVIDRINQLNEDSQPLWGKMSVYQMLRHCAMWEEMLLERRIYKQAFIGKLFGRTALKGMLSDKPMKQNMPTVPSFRITDEGDVEAEKQRWITLIGEHEHRANTGFMHPFFGKLTADEAGRLAYKHVDHHLRQFGV</sequence>
<dbReference type="Gene3D" id="1.20.120.450">
    <property type="entry name" value="dinb family like domain"/>
    <property type="match status" value="1"/>
</dbReference>
<dbReference type="SUPFAM" id="SSF109854">
    <property type="entry name" value="DinB/YfiT-like putative metalloenzymes"/>
    <property type="match status" value="1"/>
</dbReference>
<proteinExistence type="predicted"/>
<dbReference type="InterPro" id="IPR011463">
    <property type="entry name" value="DUF1569"/>
</dbReference>
<accession>A0A2T5J8Q4</accession>
<dbReference type="AlphaFoldDB" id="A0A2T5J8Q4"/>
<reference evidence="1 2" key="1">
    <citation type="submission" date="2018-04" db="EMBL/GenBank/DDBJ databases">
        <title>Genomic Encyclopedia of Archaeal and Bacterial Type Strains, Phase II (KMG-II): from individual species to whole genera.</title>
        <authorList>
            <person name="Goeker M."/>
        </authorList>
    </citation>
    <scope>NUCLEOTIDE SEQUENCE [LARGE SCALE GENOMIC DNA]</scope>
    <source>
        <strain evidence="1 2">DSM 26809</strain>
    </source>
</reference>
<evidence type="ECO:0000313" key="2">
    <source>
        <dbReference type="Proteomes" id="UP000244168"/>
    </source>
</evidence>
<gene>
    <name evidence="1" type="ORF">C8P68_105345</name>
</gene>
<dbReference type="RefSeq" id="WP_107829325.1">
    <property type="nucleotide sequence ID" value="NZ_CP160205.1"/>
</dbReference>
<organism evidence="1 2">
    <name type="scientific">Mucilaginibacter yixingensis</name>
    <dbReference type="NCBI Taxonomy" id="1295612"/>
    <lineage>
        <taxon>Bacteria</taxon>
        <taxon>Pseudomonadati</taxon>
        <taxon>Bacteroidota</taxon>
        <taxon>Sphingobacteriia</taxon>
        <taxon>Sphingobacteriales</taxon>
        <taxon>Sphingobacteriaceae</taxon>
        <taxon>Mucilaginibacter</taxon>
    </lineage>
</organism>
<name>A0A2T5J8Q4_9SPHI</name>
<keyword evidence="2" id="KW-1185">Reference proteome</keyword>
<dbReference type="Proteomes" id="UP000244168">
    <property type="component" value="Unassembled WGS sequence"/>
</dbReference>
<dbReference type="OrthoDB" id="2599194at2"/>
<dbReference type="Pfam" id="PF07606">
    <property type="entry name" value="DUF1569"/>
    <property type="match status" value="1"/>
</dbReference>
<dbReference type="EMBL" id="QAOQ01000005">
    <property type="protein sequence ID" value="PTQ95835.1"/>
    <property type="molecule type" value="Genomic_DNA"/>
</dbReference>
<comment type="caution">
    <text evidence="1">The sequence shown here is derived from an EMBL/GenBank/DDBJ whole genome shotgun (WGS) entry which is preliminary data.</text>
</comment>
<evidence type="ECO:0000313" key="1">
    <source>
        <dbReference type="EMBL" id="PTQ95835.1"/>
    </source>
</evidence>
<dbReference type="InterPro" id="IPR034660">
    <property type="entry name" value="DinB/YfiT-like"/>
</dbReference>
<protein>
    <submittedName>
        <fullName evidence="1">Uncharacterized protein DUF1569</fullName>
    </submittedName>
</protein>